<dbReference type="OrthoDB" id="3794528at2759"/>
<dbReference type="PANTHER" id="PTHR16932:SF18">
    <property type="entry name" value="INTERFERON, ALPHA-INDUCIBLE PROTEIN 27-LIKE 2"/>
    <property type="match status" value="1"/>
</dbReference>
<evidence type="ECO:0000256" key="1">
    <source>
        <dbReference type="ARBA" id="ARBA00004141"/>
    </source>
</evidence>
<dbReference type="Pfam" id="PF06140">
    <property type="entry name" value="Ifi-6-16"/>
    <property type="match status" value="1"/>
</dbReference>
<comment type="similarity">
    <text evidence="2">Belongs to the IFI6/IFI27 family.</text>
</comment>
<dbReference type="Proteomes" id="UP000800035">
    <property type="component" value="Unassembled WGS sequence"/>
</dbReference>
<evidence type="ECO:0000256" key="4">
    <source>
        <dbReference type="ARBA" id="ARBA00022989"/>
    </source>
</evidence>
<proteinExistence type="inferred from homology"/>
<dbReference type="InterPro" id="IPR009311">
    <property type="entry name" value="IFI6/IFI27-like"/>
</dbReference>
<evidence type="ECO:0000256" key="2">
    <source>
        <dbReference type="ARBA" id="ARBA00007262"/>
    </source>
</evidence>
<protein>
    <submittedName>
        <fullName evidence="6">Uncharacterized protein</fullName>
    </submittedName>
</protein>
<keyword evidence="3" id="KW-0812">Transmembrane</keyword>
<gene>
    <name evidence="6" type="ORF">CC80DRAFT_487252</name>
</gene>
<evidence type="ECO:0000256" key="5">
    <source>
        <dbReference type="ARBA" id="ARBA00023136"/>
    </source>
</evidence>
<sequence>MSFLADALKILDDLNQKIGKHAEYIVHDTSKVFNSVKQDIAKNIDPSTLKALGGFGEEAGKHVGAVGDDIWKALLGGGQLIQEHAGPVVSDIGRGLDGAAKYVGKHIMSAVKDAEKIEWEKLPGDVKEWIEKHPEQTLGIIAGIVAVTVTVATVPAVLGALGFTGEGVAAGSIAAGIQSSIGDVAAGSLFATLMSAGQAGAGLGAVQGVVGGVAGVAAAAANAPGLIGIAGEEREKKEDEKKA</sequence>
<evidence type="ECO:0000313" key="7">
    <source>
        <dbReference type="Proteomes" id="UP000800035"/>
    </source>
</evidence>
<dbReference type="PANTHER" id="PTHR16932">
    <property type="entry name" value="INTERFERON ALPHA-INDUCIBLE PROTEIN 27"/>
    <property type="match status" value="1"/>
</dbReference>
<accession>A0A6A5UNX9</accession>
<name>A0A6A5UNX9_9PLEO</name>
<dbReference type="AlphaFoldDB" id="A0A6A5UNX9"/>
<dbReference type="EMBL" id="ML976978">
    <property type="protein sequence ID" value="KAF1962777.1"/>
    <property type="molecule type" value="Genomic_DNA"/>
</dbReference>
<evidence type="ECO:0000313" key="6">
    <source>
        <dbReference type="EMBL" id="KAF1962777.1"/>
    </source>
</evidence>
<organism evidence="6 7">
    <name type="scientific">Byssothecium circinans</name>
    <dbReference type="NCBI Taxonomy" id="147558"/>
    <lineage>
        <taxon>Eukaryota</taxon>
        <taxon>Fungi</taxon>
        <taxon>Dikarya</taxon>
        <taxon>Ascomycota</taxon>
        <taxon>Pezizomycotina</taxon>
        <taxon>Dothideomycetes</taxon>
        <taxon>Pleosporomycetidae</taxon>
        <taxon>Pleosporales</taxon>
        <taxon>Massarineae</taxon>
        <taxon>Massarinaceae</taxon>
        <taxon>Byssothecium</taxon>
    </lineage>
</organism>
<dbReference type="InterPro" id="IPR038213">
    <property type="entry name" value="IFI6/IFI27-like_sf"/>
</dbReference>
<keyword evidence="7" id="KW-1185">Reference proteome</keyword>
<comment type="subcellular location">
    <subcellularLocation>
        <location evidence="1">Membrane</location>
        <topology evidence="1">Multi-pass membrane protein</topology>
    </subcellularLocation>
</comment>
<dbReference type="Gene3D" id="6.10.110.10">
    <property type="match status" value="1"/>
</dbReference>
<keyword evidence="4" id="KW-1133">Transmembrane helix</keyword>
<evidence type="ECO:0000256" key="3">
    <source>
        <dbReference type="ARBA" id="ARBA00022692"/>
    </source>
</evidence>
<reference evidence="6" key="1">
    <citation type="journal article" date="2020" name="Stud. Mycol.">
        <title>101 Dothideomycetes genomes: a test case for predicting lifestyles and emergence of pathogens.</title>
        <authorList>
            <person name="Haridas S."/>
            <person name="Albert R."/>
            <person name="Binder M."/>
            <person name="Bloem J."/>
            <person name="Labutti K."/>
            <person name="Salamov A."/>
            <person name="Andreopoulos B."/>
            <person name="Baker S."/>
            <person name="Barry K."/>
            <person name="Bills G."/>
            <person name="Bluhm B."/>
            <person name="Cannon C."/>
            <person name="Castanera R."/>
            <person name="Culley D."/>
            <person name="Daum C."/>
            <person name="Ezra D."/>
            <person name="Gonzalez J."/>
            <person name="Henrissat B."/>
            <person name="Kuo A."/>
            <person name="Liang C."/>
            <person name="Lipzen A."/>
            <person name="Lutzoni F."/>
            <person name="Magnuson J."/>
            <person name="Mondo S."/>
            <person name="Nolan M."/>
            <person name="Ohm R."/>
            <person name="Pangilinan J."/>
            <person name="Park H.-J."/>
            <person name="Ramirez L."/>
            <person name="Alfaro M."/>
            <person name="Sun H."/>
            <person name="Tritt A."/>
            <person name="Yoshinaga Y."/>
            <person name="Zwiers L.-H."/>
            <person name="Turgeon B."/>
            <person name="Goodwin S."/>
            <person name="Spatafora J."/>
            <person name="Crous P."/>
            <person name="Grigoriev I."/>
        </authorList>
    </citation>
    <scope>NUCLEOTIDE SEQUENCE</scope>
    <source>
        <strain evidence="6">CBS 675.92</strain>
    </source>
</reference>
<keyword evidence="5" id="KW-0472">Membrane</keyword>
<dbReference type="GO" id="GO:0016020">
    <property type="term" value="C:membrane"/>
    <property type="evidence" value="ECO:0007669"/>
    <property type="project" value="UniProtKB-SubCell"/>
</dbReference>